<sequence>MSYGVSQGTILSPILFLIYVNDVHSSLLHGKIVQYADDTTLCFRDNSQEGLEQQTFAGLNNCVQYFNSLNLQTNSSKSNVLNFALRSVDSRCGPAVMLADSILEEVYSSKFLGIFLDRGLTWNNHIDHVCAKLSSGIYVLRSLA</sequence>
<dbReference type="AlphaFoldDB" id="A0A1B6M1P7"/>
<dbReference type="InterPro" id="IPR000477">
    <property type="entry name" value="RT_dom"/>
</dbReference>
<protein>
    <recommendedName>
        <fullName evidence="1">Reverse transcriptase domain-containing protein</fullName>
    </recommendedName>
</protein>
<dbReference type="InterPro" id="IPR052560">
    <property type="entry name" value="RdDP_mobile_element"/>
</dbReference>
<evidence type="ECO:0000313" key="2">
    <source>
        <dbReference type="EMBL" id="JAT29828.1"/>
    </source>
</evidence>
<gene>
    <name evidence="2" type="ORF">g.46384</name>
</gene>
<dbReference type="Pfam" id="PF00078">
    <property type="entry name" value="RVT_1"/>
    <property type="match status" value="1"/>
</dbReference>
<name>A0A1B6M1P7_9HEMI</name>
<dbReference type="SUPFAM" id="SSF56672">
    <property type="entry name" value="DNA/RNA polymerases"/>
    <property type="match status" value="1"/>
</dbReference>
<dbReference type="EMBL" id="GEBQ01010149">
    <property type="protein sequence ID" value="JAT29828.1"/>
    <property type="molecule type" value="Transcribed_RNA"/>
</dbReference>
<feature type="domain" description="Reverse transcriptase" evidence="1">
    <location>
        <begin position="1"/>
        <end position="116"/>
    </location>
</feature>
<dbReference type="PROSITE" id="PS50878">
    <property type="entry name" value="RT_POL"/>
    <property type="match status" value="1"/>
</dbReference>
<organism evidence="2">
    <name type="scientific">Graphocephala atropunctata</name>
    <dbReference type="NCBI Taxonomy" id="36148"/>
    <lineage>
        <taxon>Eukaryota</taxon>
        <taxon>Metazoa</taxon>
        <taxon>Ecdysozoa</taxon>
        <taxon>Arthropoda</taxon>
        <taxon>Hexapoda</taxon>
        <taxon>Insecta</taxon>
        <taxon>Pterygota</taxon>
        <taxon>Neoptera</taxon>
        <taxon>Paraneoptera</taxon>
        <taxon>Hemiptera</taxon>
        <taxon>Auchenorrhyncha</taxon>
        <taxon>Membracoidea</taxon>
        <taxon>Cicadellidae</taxon>
        <taxon>Cicadellinae</taxon>
        <taxon>Cicadellini</taxon>
        <taxon>Graphocephala</taxon>
    </lineage>
</organism>
<proteinExistence type="predicted"/>
<dbReference type="PANTHER" id="PTHR36688:SF1">
    <property type="entry name" value="ENDONUCLEASE_EXONUCLEASE_PHOSPHATASE DOMAIN-CONTAINING PROTEIN"/>
    <property type="match status" value="1"/>
</dbReference>
<dbReference type="GO" id="GO:0071897">
    <property type="term" value="P:DNA biosynthetic process"/>
    <property type="evidence" value="ECO:0007669"/>
    <property type="project" value="UniProtKB-ARBA"/>
</dbReference>
<dbReference type="InterPro" id="IPR043502">
    <property type="entry name" value="DNA/RNA_pol_sf"/>
</dbReference>
<dbReference type="PANTHER" id="PTHR36688">
    <property type="entry name" value="ENDO/EXONUCLEASE/PHOSPHATASE DOMAIN-CONTAINING PROTEIN"/>
    <property type="match status" value="1"/>
</dbReference>
<evidence type="ECO:0000259" key="1">
    <source>
        <dbReference type="PROSITE" id="PS50878"/>
    </source>
</evidence>
<accession>A0A1B6M1P7</accession>
<reference evidence="2" key="1">
    <citation type="submission" date="2015-11" db="EMBL/GenBank/DDBJ databases">
        <title>De novo transcriptome assembly of four potential Pierce s Disease insect vectors from Arizona vineyards.</title>
        <authorList>
            <person name="Tassone E.E."/>
        </authorList>
    </citation>
    <scope>NUCLEOTIDE SEQUENCE</scope>
</reference>